<reference evidence="3 4" key="1">
    <citation type="submission" date="2017-07" db="EMBL/GenBank/DDBJ databases">
        <title>An improved, manually edited Actinidia chinensis var. chinensis (kiwifruit) genome highlights the challenges associated with draft genomes and gene prediction in plants.</title>
        <authorList>
            <person name="Pilkington S."/>
            <person name="Crowhurst R."/>
            <person name="Hilario E."/>
            <person name="Nardozza S."/>
            <person name="Fraser L."/>
            <person name="Peng Y."/>
            <person name="Gunaseelan K."/>
            <person name="Simpson R."/>
            <person name="Tahir J."/>
            <person name="Deroles S."/>
            <person name="Templeton K."/>
            <person name="Luo Z."/>
            <person name="Davy M."/>
            <person name="Cheng C."/>
            <person name="Mcneilage M."/>
            <person name="Scaglione D."/>
            <person name="Liu Y."/>
            <person name="Zhang Q."/>
            <person name="Datson P."/>
            <person name="De Silva N."/>
            <person name="Gardiner S."/>
            <person name="Bassett H."/>
            <person name="Chagne D."/>
            <person name="Mccallum J."/>
            <person name="Dzierzon H."/>
            <person name="Deng C."/>
            <person name="Wang Y.-Y."/>
            <person name="Barron N."/>
            <person name="Manako K."/>
            <person name="Bowen J."/>
            <person name="Foster T."/>
            <person name="Erridge Z."/>
            <person name="Tiffin H."/>
            <person name="Waite C."/>
            <person name="Davies K."/>
            <person name="Grierson E."/>
            <person name="Laing W."/>
            <person name="Kirk R."/>
            <person name="Chen X."/>
            <person name="Wood M."/>
            <person name="Montefiori M."/>
            <person name="Brummell D."/>
            <person name="Schwinn K."/>
            <person name="Catanach A."/>
            <person name="Fullerton C."/>
            <person name="Li D."/>
            <person name="Meiyalaghan S."/>
            <person name="Nieuwenhuizen N."/>
            <person name="Read N."/>
            <person name="Prakash R."/>
            <person name="Hunter D."/>
            <person name="Zhang H."/>
            <person name="Mckenzie M."/>
            <person name="Knabel M."/>
            <person name="Harris A."/>
            <person name="Allan A."/>
            <person name="Chen A."/>
            <person name="Janssen B."/>
            <person name="Plunkett B."/>
            <person name="Dwamena C."/>
            <person name="Voogd C."/>
            <person name="Leif D."/>
            <person name="Lafferty D."/>
            <person name="Souleyre E."/>
            <person name="Varkonyi-Gasic E."/>
            <person name="Gambi F."/>
            <person name="Hanley J."/>
            <person name="Yao J.-L."/>
            <person name="Cheung J."/>
            <person name="David K."/>
            <person name="Warren B."/>
            <person name="Marsh K."/>
            <person name="Snowden K."/>
            <person name="Lin-Wang K."/>
            <person name="Brian L."/>
            <person name="Martinez-Sanchez M."/>
            <person name="Wang M."/>
            <person name="Ileperuma N."/>
            <person name="Macnee N."/>
            <person name="Campin R."/>
            <person name="Mcatee P."/>
            <person name="Drummond R."/>
            <person name="Espley R."/>
            <person name="Ireland H."/>
            <person name="Wu R."/>
            <person name="Atkinson R."/>
            <person name="Karunairetnam S."/>
            <person name="Bulley S."/>
            <person name="Chunkath S."/>
            <person name="Hanley Z."/>
            <person name="Storey R."/>
            <person name="Thrimawithana A."/>
            <person name="Thomson S."/>
            <person name="David C."/>
            <person name="Testolin R."/>
        </authorList>
    </citation>
    <scope>NUCLEOTIDE SEQUENCE [LARGE SCALE GENOMIC DNA]</scope>
    <source>
        <strain evidence="4">cv. Red5</strain>
        <tissue evidence="3">Young leaf</tissue>
    </source>
</reference>
<dbReference type="Gene3D" id="1.10.287.110">
    <property type="entry name" value="DnaJ domain"/>
    <property type="match status" value="1"/>
</dbReference>
<dbReference type="SUPFAM" id="SSF46565">
    <property type="entry name" value="Chaperone J-domain"/>
    <property type="match status" value="1"/>
</dbReference>
<dbReference type="Proteomes" id="UP000241394">
    <property type="component" value="Chromosome LG16"/>
</dbReference>
<dbReference type="PRINTS" id="PR00625">
    <property type="entry name" value="JDOMAIN"/>
</dbReference>
<comment type="caution">
    <text evidence="3">The sequence shown here is derived from an EMBL/GenBank/DDBJ whole genome shotgun (WGS) entry which is preliminary data.</text>
</comment>
<reference evidence="4" key="2">
    <citation type="journal article" date="2018" name="BMC Genomics">
        <title>A manually annotated Actinidia chinensis var. chinensis (kiwifruit) genome highlights the challenges associated with draft genomes and gene prediction in plants.</title>
        <authorList>
            <person name="Pilkington S.M."/>
            <person name="Crowhurst R."/>
            <person name="Hilario E."/>
            <person name="Nardozza S."/>
            <person name="Fraser L."/>
            <person name="Peng Y."/>
            <person name="Gunaseelan K."/>
            <person name="Simpson R."/>
            <person name="Tahir J."/>
            <person name="Deroles S.C."/>
            <person name="Templeton K."/>
            <person name="Luo Z."/>
            <person name="Davy M."/>
            <person name="Cheng C."/>
            <person name="McNeilage M."/>
            <person name="Scaglione D."/>
            <person name="Liu Y."/>
            <person name="Zhang Q."/>
            <person name="Datson P."/>
            <person name="De Silva N."/>
            <person name="Gardiner S.E."/>
            <person name="Bassett H."/>
            <person name="Chagne D."/>
            <person name="McCallum J."/>
            <person name="Dzierzon H."/>
            <person name="Deng C."/>
            <person name="Wang Y.Y."/>
            <person name="Barron L."/>
            <person name="Manako K."/>
            <person name="Bowen J."/>
            <person name="Foster T.M."/>
            <person name="Erridge Z.A."/>
            <person name="Tiffin H."/>
            <person name="Waite C.N."/>
            <person name="Davies K.M."/>
            <person name="Grierson E.P."/>
            <person name="Laing W.A."/>
            <person name="Kirk R."/>
            <person name="Chen X."/>
            <person name="Wood M."/>
            <person name="Montefiori M."/>
            <person name="Brummell D.A."/>
            <person name="Schwinn K.E."/>
            <person name="Catanach A."/>
            <person name="Fullerton C."/>
            <person name="Li D."/>
            <person name="Meiyalaghan S."/>
            <person name="Nieuwenhuizen N."/>
            <person name="Read N."/>
            <person name="Prakash R."/>
            <person name="Hunter D."/>
            <person name="Zhang H."/>
            <person name="McKenzie M."/>
            <person name="Knabel M."/>
            <person name="Harris A."/>
            <person name="Allan A.C."/>
            <person name="Gleave A."/>
            <person name="Chen A."/>
            <person name="Janssen B.J."/>
            <person name="Plunkett B."/>
            <person name="Ampomah-Dwamena C."/>
            <person name="Voogd C."/>
            <person name="Leif D."/>
            <person name="Lafferty D."/>
            <person name="Souleyre E.J.F."/>
            <person name="Varkonyi-Gasic E."/>
            <person name="Gambi F."/>
            <person name="Hanley J."/>
            <person name="Yao J.L."/>
            <person name="Cheung J."/>
            <person name="David K.M."/>
            <person name="Warren B."/>
            <person name="Marsh K."/>
            <person name="Snowden K.C."/>
            <person name="Lin-Wang K."/>
            <person name="Brian L."/>
            <person name="Martinez-Sanchez M."/>
            <person name="Wang M."/>
            <person name="Ileperuma N."/>
            <person name="Macnee N."/>
            <person name="Campin R."/>
            <person name="McAtee P."/>
            <person name="Drummond R.S.M."/>
            <person name="Espley R.V."/>
            <person name="Ireland H.S."/>
            <person name="Wu R."/>
            <person name="Atkinson R.G."/>
            <person name="Karunairetnam S."/>
            <person name="Bulley S."/>
            <person name="Chunkath S."/>
            <person name="Hanley Z."/>
            <person name="Storey R."/>
            <person name="Thrimawithana A.H."/>
            <person name="Thomson S."/>
            <person name="David C."/>
            <person name="Testolin R."/>
            <person name="Huang H."/>
            <person name="Hellens R.P."/>
            <person name="Schaffer R.J."/>
        </authorList>
    </citation>
    <scope>NUCLEOTIDE SEQUENCE [LARGE SCALE GENOMIC DNA]</scope>
    <source>
        <strain evidence="4">cv. Red5</strain>
    </source>
</reference>
<dbReference type="AlphaFoldDB" id="A0A2R6QFD0"/>
<dbReference type="PANTHER" id="PTHR44743">
    <property type="entry name" value="PUTATIVE, EXPRESSED-RELATED"/>
    <property type="match status" value="1"/>
</dbReference>
<proteinExistence type="predicted"/>
<dbReference type="OMA" id="KCNERER"/>
<dbReference type="Gramene" id="PSS07296">
    <property type="protein sequence ID" value="PSS07296"/>
    <property type="gene ID" value="CEY00_Acc17638"/>
</dbReference>
<gene>
    <name evidence="3" type="ORF">CEY00_Acc17638</name>
</gene>
<feature type="compositionally biased region" description="Basic and acidic residues" evidence="1">
    <location>
        <begin position="198"/>
        <end position="215"/>
    </location>
</feature>
<dbReference type="InterPro" id="IPR036869">
    <property type="entry name" value="J_dom_sf"/>
</dbReference>
<dbReference type="InterPro" id="IPR001623">
    <property type="entry name" value="DnaJ_domain"/>
</dbReference>
<protein>
    <submittedName>
        <fullName evidence="3">DnaJ subfamily B member like</fullName>
    </submittedName>
</protein>
<dbReference type="CDD" id="cd06257">
    <property type="entry name" value="DnaJ"/>
    <property type="match status" value="1"/>
</dbReference>
<evidence type="ECO:0000256" key="1">
    <source>
        <dbReference type="SAM" id="MobiDB-lite"/>
    </source>
</evidence>
<evidence type="ECO:0000313" key="4">
    <source>
        <dbReference type="Proteomes" id="UP000241394"/>
    </source>
</evidence>
<dbReference type="Pfam" id="PF00226">
    <property type="entry name" value="DnaJ"/>
    <property type="match status" value="1"/>
</dbReference>
<organism evidence="3 4">
    <name type="scientific">Actinidia chinensis var. chinensis</name>
    <name type="common">Chinese soft-hair kiwi</name>
    <dbReference type="NCBI Taxonomy" id="1590841"/>
    <lineage>
        <taxon>Eukaryota</taxon>
        <taxon>Viridiplantae</taxon>
        <taxon>Streptophyta</taxon>
        <taxon>Embryophyta</taxon>
        <taxon>Tracheophyta</taxon>
        <taxon>Spermatophyta</taxon>
        <taxon>Magnoliopsida</taxon>
        <taxon>eudicotyledons</taxon>
        <taxon>Gunneridae</taxon>
        <taxon>Pentapetalae</taxon>
        <taxon>asterids</taxon>
        <taxon>Ericales</taxon>
        <taxon>Actinidiaceae</taxon>
        <taxon>Actinidia</taxon>
    </lineage>
</organism>
<dbReference type="InParanoid" id="A0A2R6QFD0"/>
<feature type="domain" description="J" evidence="2">
    <location>
        <begin position="10"/>
        <end position="81"/>
    </location>
</feature>
<dbReference type="STRING" id="1590841.A0A2R6QFD0"/>
<dbReference type="PANTHER" id="PTHR44743:SF5">
    <property type="entry name" value="CHAPERONE DNAJ-DOMAIN SUPERFAMILY PROTEIN"/>
    <property type="match status" value="1"/>
</dbReference>
<feature type="region of interest" description="Disordered" evidence="1">
    <location>
        <begin position="191"/>
        <end position="215"/>
    </location>
</feature>
<name>A0A2R6QFD0_ACTCC</name>
<accession>A0A2R6QFD0</accession>
<dbReference type="PROSITE" id="PS50076">
    <property type="entry name" value="DNAJ_2"/>
    <property type="match status" value="1"/>
</dbReference>
<dbReference type="OrthoDB" id="10250354at2759"/>
<keyword evidence="4" id="KW-1185">Reference proteome</keyword>
<dbReference type="FunCoup" id="A0A2R6QFD0">
    <property type="interactions" value="13"/>
</dbReference>
<evidence type="ECO:0000313" key="3">
    <source>
        <dbReference type="EMBL" id="PSS07296.1"/>
    </source>
</evidence>
<sequence>MSAGEGKGDDFYAVLGLKKECSASELRNAYKKLALKWHPDRCSASGNSKSVEEAKKKFQAIQEAYSVLSDTNKRFLYDVGVYDCNDDENGMGDFLNEMVSMMSQNKSNGNEEESFEELQELFEEMFQSDIEAFGSKSQNVHPPSCSSSSYASCSETSIATNKRNASEMNSGNAKIENSFGFESHFEGFCFGTGQSSGKYREGERSRRGDSRRSRR</sequence>
<evidence type="ECO:0000259" key="2">
    <source>
        <dbReference type="PROSITE" id="PS50076"/>
    </source>
</evidence>
<dbReference type="SMART" id="SM00271">
    <property type="entry name" value="DnaJ"/>
    <property type="match status" value="1"/>
</dbReference>
<dbReference type="EMBL" id="NKQK01000016">
    <property type="protein sequence ID" value="PSS07296.1"/>
    <property type="molecule type" value="Genomic_DNA"/>
</dbReference>